<dbReference type="EMBL" id="JALKHS010000006">
    <property type="protein sequence ID" value="MCK0531407.1"/>
    <property type="molecule type" value="Genomic_DNA"/>
</dbReference>
<dbReference type="Gene3D" id="3.40.50.410">
    <property type="entry name" value="von Willebrand factor, type A domain"/>
    <property type="match status" value="2"/>
</dbReference>
<keyword evidence="1" id="KW-1133">Transmembrane helix</keyword>
<evidence type="ECO:0000313" key="3">
    <source>
        <dbReference type="EMBL" id="MCK0531407.1"/>
    </source>
</evidence>
<keyword evidence="1" id="KW-0472">Membrane</keyword>
<accession>A0ABT0DWB7</accession>
<evidence type="ECO:0000256" key="1">
    <source>
        <dbReference type="SAM" id="Phobius"/>
    </source>
</evidence>
<name>A0ABT0DWB7_9SPHN</name>
<evidence type="ECO:0000259" key="2">
    <source>
        <dbReference type="Pfam" id="PF13400"/>
    </source>
</evidence>
<dbReference type="InterPro" id="IPR028087">
    <property type="entry name" value="Tad_N"/>
</dbReference>
<organism evidence="3 4">
    <name type="scientific">Sphingobium agri</name>
    <dbReference type="NCBI Taxonomy" id="2933566"/>
    <lineage>
        <taxon>Bacteria</taxon>
        <taxon>Pseudomonadati</taxon>
        <taxon>Pseudomonadota</taxon>
        <taxon>Alphaproteobacteria</taxon>
        <taxon>Sphingomonadales</taxon>
        <taxon>Sphingomonadaceae</taxon>
        <taxon>Sphingobium</taxon>
    </lineage>
</organism>
<proteinExistence type="predicted"/>
<dbReference type="Proteomes" id="UP001203512">
    <property type="component" value="Unassembled WGS sequence"/>
</dbReference>
<gene>
    <name evidence="3" type="ORF">MU848_07405</name>
</gene>
<dbReference type="InterPro" id="IPR036465">
    <property type="entry name" value="vWFA_dom_sf"/>
</dbReference>
<protein>
    <submittedName>
        <fullName evidence="3">Tad domain-containing protein</fullName>
    </submittedName>
</protein>
<evidence type="ECO:0000313" key="4">
    <source>
        <dbReference type="Proteomes" id="UP001203512"/>
    </source>
</evidence>
<dbReference type="Pfam" id="PF13400">
    <property type="entry name" value="Tad"/>
    <property type="match status" value="1"/>
</dbReference>
<reference evidence="3 4" key="1">
    <citation type="submission" date="2022-04" db="EMBL/GenBank/DDBJ databases">
        <authorList>
            <person name="Huq M.A."/>
        </authorList>
    </citation>
    <scope>NUCLEOTIDE SEQUENCE [LARGE SCALE GENOMIC DNA]</scope>
    <source>
        <strain evidence="3 4">MAH-33</strain>
    </source>
</reference>
<keyword evidence="1" id="KW-0812">Transmembrane</keyword>
<keyword evidence="4" id="KW-1185">Reference proteome</keyword>
<sequence length="764" mass="83476">MGSSDYSGFMSRLAHDQNGNILAMTAAAVIPMMGLVGGSLDAARLYTVKSRLQAACDAGALAGRRVMGSGRWTDNNGRPNTTAISTFDLNFASNFFGSENRTRTFTEADGTVTGSASADVPMTLMRIFGIPTKTVNVSCEGQMRIPNTDVMFVLDNSGSMKETIPGDATGLRKMAGLQLAIRCFYEALSRENITDVSAEQCGATSDPTGDLSSQVQLRFGFVNYDNMVNVGRLLPNDYFVDRWTYQSREATTENVHTWTAGTPATPDWTPTSSTPDKYSNPALFSSSWSVVSGLTVTLADGSTLPKQATQAGNETACAALNTYGSFDRLVGVQETYGGWKSITYTPTNNDPPVFPAVRQDLSATGDRTATVTLALRYKYFNNGCWMQKANFSGTSNDAKWTQTGSGTSQRTINWATQTRIAGWTYKPREFDISGLKTATVWPRTVALDVGETSRTVKLSGSSTDTTIKIPATIAARWEGCIEERKTFKNVDGNPADDWLNYPSSPSDAIDMDIDIVPSTWNDDTRWKPILHNIVWGRKETLTDTTWSGNYTTAWVSAAPSISGPVNTTNVGNNSGCVTASRKLQSYDGRNGNQSASDFSDYVSTIAPHYNTYHDIGLLWGARLMSPTGIFRSENETTSGGAQIQRHMIFMTDGATANEQNNYASYGLEWWDRRQVDPSGLTESQYEAKLVANNNARSNALCTAIKNKNITLWVIYYGTSDTATKTRLTNCATSATYFFEAKNTLSLIAKFREIADRISNLRLTQ</sequence>
<dbReference type="RefSeq" id="WP_247231028.1">
    <property type="nucleotide sequence ID" value="NZ_JALKHS010000006.1"/>
</dbReference>
<feature type="transmembrane region" description="Helical" evidence="1">
    <location>
        <begin position="21"/>
        <end position="40"/>
    </location>
</feature>
<comment type="caution">
    <text evidence="3">The sequence shown here is derived from an EMBL/GenBank/DDBJ whole genome shotgun (WGS) entry which is preliminary data.</text>
</comment>
<feature type="domain" description="Putative Flp pilus-assembly TadG-like N-terminal" evidence="2">
    <location>
        <begin position="19"/>
        <end position="63"/>
    </location>
</feature>
<dbReference type="SUPFAM" id="SSF53300">
    <property type="entry name" value="vWA-like"/>
    <property type="match status" value="1"/>
</dbReference>